<reference evidence="3 4" key="1">
    <citation type="journal article" date="2019" name="Int. J. Syst. Evol. Microbiol.">
        <title>The Global Catalogue of Microorganisms (GCM) 10K type strain sequencing project: providing services to taxonomists for standard genome sequencing and annotation.</title>
        <authorList>
            <consortium name="The Broad Institute Genomics Platform"/>
            <consortium name="The Broad Institute Genome Sequencing Center for Infectious Disease"/>
            <person name="Wu L."/>
            <person name="Ma J."/>
        </authorList>
    </citation>
    <scope>NUCLEOTIDE SEQUENCE [LARGE SCALE GENOMIC DNA]</scope>
    <source>
        <strain evidence="3 4">LMG 29247</strain>
    </source>
</reference>
<dbReference type="Pfam" id="PF00582">
    <property type="entry name" value="Usp"/>
    <property type="match status" value="1"/>
</dbReference>
<dbReference type="Gene3D" id="3.40.50.620">
    <property type="entry name" value="HUPs"/>
    <property type="match status" value="1"/>
</dbReference>
<dbReference type="PANTHER" id="PTHR46268:SF6">
    <property type="entry name" value="UNIVERSAL STRESS PROTEIN UP12"/>
    <property type="match status" value="1"/>
</dbReference>
<dbReference type="InterPro" id="IPR014729">
    <property type="entry name" value="Rossmann-like_a/b/a_fold"/>
</dbReference>
<dbReference type="RefSeq" id="WP_273738335.1">
    <property type="nucleotide sequence ID" value="NZ_JAQIVI010000137.1"/>
</dbReference>
<dbReference type="SUPFAM" id="SSF52402">
    <property type="entry name" value="Adenine nucleotide alpha hydrolases-like"/>
    <property type="match status" value="1"/>
</dbReference>
<evidence type="ECO:0000313" key="4">
    <source>
        <dbReference type="Proteomes" id="UP001596383"/>
    </source>
</evidence>
<gene>
    <name evidence="3" type="ORF">ACFQE6_09970</name>
</gene>
<dbReference type="PANTHER" id="PTHR46268">
    <property type="entry name" value="STRESS RESPONSE PROTEIN NHAX"/>
    <property type="match status" value="1"/>
</dbReference>
<evidence type="ECO:0000313" key="3">
    <source>
        <dbReference type="EMBL" id="MFC6765304.1"/>
    </source>
</evidence>
<accession>A0ABD5SK90</accession>
<dbReference type="EMBL" id="JBHSWV010000137">
    <property type="protein sequence ID" value="MFC6765304.1"/>
    <property type="molecule type" value="Genomic_DNA"/>
</dbReference>
<evidence type="ECO:0000256" key="1">
    <source>
        <dbReference type="ARBA" id="ARBA00008791"/>
    </source>
</evidence>
<dbReference type="CDD" id="cd00293">
    <property type="entry name" value="USP-like"/>
    <property type="match status" value="1"/>
</dbReference>
<proteinExistence type="inferred from homology"/>
<sequence>MAILCAIDDDQFSNAVVTTAADLADAYDNELVVLHVMTRDRFESRADGQPEYYVDDGAKDAANRARKIATNAGADGDAVVLKGRVGSPADEIVDMAERLEPRYLVLGGRKRSPVGKALFGSITQSVLLEVEAPTVTIMHD</sequence>
<protein>
    <submittedName>
        <fullName evidence="3">Universal stress protein</fullName>
    </submittedName>
</protein>
<evidence type="ECO:0000259" key="2">
    <source>
        <dbReference type="Pfam" id="PF00582"/>
    </source>
</evidence>
<organism evidence="3 4">
    <name type="scientific">Natrinema soli</name>
    <dbReference type="NCBI Taxonomy" id="1930624"/>
    <lineage>
        <taxon>Archaea</taxon>
        <taxon>Methanobacteriati</taxon>
        <taxon>Methanobacteriota</taxon>
        <taxon>Stenosarchaea group</taxon>
        <taxon>Halobacteria</taxon>
        <taxon>Halobacteriales</taxon>
        <taxon>Natrialbaceae</taxon>
        <taxon>Natrinema</taxon>
    </lineage>
</organism>
<dbReference type="AlphaFoldDB" id="A0ABD5SK90"/>
<keyword evidence="4" id="KW-1185">Reference proteome</keyword>
<dbReference type="InterPro" id="IPR006016">
    <property type="entry name" value="UspA"/>
</dbReference>
<comment type="caution">
    <text evidence="3">The sequence shown here is derived from an EMBL/GenBank/DDBJ whole genome shotgun (WGS) entry which is preliminary data.</text>
</comment>
<dbReference type="Proteomes" id="UP001596383">
    <property type="component" value="Unassembled WGS sequence"/>
</dbReference>
<name>A0ABD5SK90_9EURY</name>
<feature type="domain" description="UspA" evidence="2">
    <location>
        <begin position="3"/>
        <end position="135"/>
    </location>
</feature>
<comment type="similarity">
    <text evidence="1">Belongs to the universal stress protein A family.</text>
</comment>